<dbReference type="AlphaFoldDB" id="A0AAV7L5N7"/>
<organism evidence="1 2">
    <name type="scientific">Pleurodeles waltl</name>
    <name type="common">Iberian ribbed newt</name>
    <dbReference type="NCBI Taxonomy" id="8319"/>
    <lineage>
        <taxon>Eukaryota</taxon>
        <taxon>Metazoa</taxon>
        <taxon>Chordata</taxon>
        <taxon>Craniata</taxon>
        <taxon>Vertebrata</taxon>
        <taxon>Euteleostomi</taxon>
        <taxon>Amphibia</taxon>
        <taxon>Batrachia</taxon>
        <taxon>Caudata</taxon>
        <taxon>Salamandroidea</taxon>
        <taxon>Salamandridae</taxon>
        <taxon>Pleurodelinae</taxon>
        <taxon>Pleurodeles</taxon>
    </lineage>
</organism>
<accession>A0AAV7L5N7</accession>
<sequence>SFLNCVSDAVSLSLRGGVFHVRAARQEKDLPPALLFRILGMAARASWEELS</sequence>
<evidence type="ECO:0000313" key="1">
    <source>
        <dbReference type="EMBL" id="KAJ1085859.1"/>
    </source>
</evidence>
<name>A0AAV7L5N7_PLEWA</name>
<reference evidence="1" key="1">
    <citation type="journal article" date="2022" name="bioRxiv">
        <title>Sequencing and chromosome-scale assembly of the giantPleurodeles waltlgenome.</title>
        <authorList>
            <person name="Brown T."/>
            <person name="Elewa A."/>
            <person name="Iarovenko S."/>
            <person name="Subramanian E."/>
            <person name="Araus A.J."/>
            <person name="Petzold A."/>
            <person name="Susuki M."/>
            <person name="Suzuki K.-i.T."/>
            <person name="Hayashi T."/>
            <person name="Toyoda A."/>
            <person name="Oliveira C."/>
            <person name="Osipova E."/>
            <person name="Leigh N.D."/>
            <person name="Simon A."/>
            <person name="Yun M.H."/>
        </authorList>
    </citation>
    <scope>NUCLEOTIDE SEQUENCE</scope>
    <source>
        <strain evidence="1">20211129_DDA</strain>
        <tissue evidence="1">Liver</tissue>
    </source>
</reference>
<evidence type="ECO:0000313" key="2">
    <source>
        <dbReference type="Proteomes" id="UP001066276"/>
    </source>
</evidence>
<feature type="non-terminal residue" evidence="1">
    <location>
        <position position="51"/>
    </location>
</feature>
<protein>
    <submittedName>
        <fullName evidence="1">Uncharacterized protein</fullName>
    </submittedName>
</protein>
<feature type="non-terminal residue" evidence="1">
    <location>
        <position position="1"/>
    </location>
</feature>
<comment type="caution">
    <text evidence="1">The sequence shown here is derived from an EMBL/GenBank/DDBJ whole genome shotgun (WGS) entry which is preliminary data.</text>
</comment>
<proteinExistence type="predicted"/>
<dbReference type="EMBL" id="JANPWB010000016">
    <property type="protein sequence ID" value="KAJ1085859.1"/>
    <property type="molecule type" value="Genomic_DNA"/>
</dbReference>
<gene>
    <name evidence="1" type="ORF">NDU88_005984</name>
</gene>
<dbReference type="Proteomes" id="UP001066276">
    <property type="component" value="Chromosome 12"/>
</dbReference>
<keyword evidence="2" id="KW-1185">Reference proteome</keyword>